<accession>A0AAW0QR80</accession>
<evidence type="ECO:0000313" key="3">
    <source>
        <dbReference type="Proteomes" id="UP001392437"/>
    </source>
</evidence>
<dbReference type="InterPro" id="IPR017946">
    <property type="entry name" value="PLC-like_Pdiesterase_TIM-brl"/>
</dbReference>
<feature type="domain" description="GP-PDE" evidence="1">
    <location>
        <begin position="44"/>
        <end position="258"/>
    </location>
</feature>
<protein>
    <submittedName>
        <fullName evidence="2">PLC-like phosphodiesterase</fullName>
    </submittedName>
</protein>
<dbReference type="SUPFAM" id="SSF51695">
    <property type="entry name" value="PLC-like phosphodiesterases"/>
    <property type="match status" value="1"/>
</dbReference>
<keyword evidence="3" id="KW-1185">Reference proteome</keyword>
<dbReference type="Proteomes" id="UP001392437">
    <property type="component" value="Unassembled WGS sequence"/>
</dbReference>
<name>A0AAW0QR80_9PEZI</name>
<gene>
    <name evidence="2" type="ORF">PG999_012320</name>
</gene>
<comment type="caution">
    <text evidence="2">The sequence shown here is derived from an EMBL/GenBank/DDBJ whole genome shotgun (WGS) entry which is preliminary data.</text>
</comment>
<dbReference type="PROSITE" id="PS51704">
    <property type="entry name" value="GP_PDE"/>
    <property type="match status" value="1"/>
</dbReference>
<evidence type="ECO:0000313" key="2">
    <source>
        <dbReference type="EMBL" id="KAK8101946.1"/>
    </source>
</evidence>
<dbReference type="Gene3D" id="3.20.20.190">
    <property type="entry name" value="Phosphatidylinositol (PI) phosphodiesterase"/>
    <property type="match status" value="2"/>
</dbReference>
<reference evidence="2 3" key="1">
    <citation type="submission" date="2023-01" db="EMBL/GenBank/DDBJ databases">
        <title>Analysis of 21 Apiospora genomes using comparative genomics revels a genus with tremendous synthesis potential of carbohydrate active enzymes and secondary metabolites.</title>
        <authorList>
            <person name="Sorensen T."/>
        </authorList>
    </citation>
    <scope>NUCLEOTIDE SEQUENCE [LARGE SCALE GENOMIC DNA]</scope>
    <source>
        <strain evidence="2 3">CBS 117206</strain>
    </source>
</reference>
<proteinExistence type="predicted"/>
<dbReference type="PANTHER" id="PTHR43805:SF1">
    <property type="entry name" value="GP-PDE DOMAIN-CONTAINING PROTEIN"/>
    <property type="match status" value="1"/>
</dbReference>
<evidence type="ECO:0000259" key="1">
    <source>
        <dbReference type="PROSITE" id="PS51704"/>
    </source>
</evidence>
<dbReference type="PANTHER" id="PTHR43805">
    <property type="entry name" value="GLYCEROPHOSPHORYL DIESTER PHOSPHODIESTERASE"/>
    <property type="match status" value="1"/>
</dbReference>
<organism evidence="2 3">
    <name type="scientific">Apiospora kogelbergensis</name>
    <dbReference type="NCBI Taxonomy" id="1337665"/>
    <lineage>
        <taxon>Eukaryota</taxon>
        <taxon>Fungi</taxon>
        <taxon>Dikarya</taxon>
        <taxon>Ascomycota</taxon>
        <taxon>Pezizomycotina</taxon>
        <taxon>Sordariomycetes</taxon>
        <taxon>Xylariomycetidae</taxon>
        <taxon>Amphisphaeriales</taxon>
        <taxon>Apiosporaceae</taxon>
        <taxon>Apiospora</taxon>
    </lineage>
</organism>
<dbReference type="AlphaFoldDB" id="A0AAW0QR80"/>
<dbReference type="EMBL" id="JAQQWP010000009">
    <property type="protein sequence ID" value="KAK8101946.1"/>
    <property type="molecule type" value="Genomic_DNA"/>
</dbReference>
<dbReference type="GO" id="GO:0008081">
    <property type="term" value="F:phosphoric diester hydrolase activity"/>
    <property type="evidence" value="ECO:0007669"/>
    <property type="project" value="InterPro"/>
</dbReference>
<dbReference type="Pfam" id="PF03009">
    <property type="entry name" value="GDPD"/>
    <property type="match status" value="2"/>
</dbReference>
<dbReference type="InterPro" id="IPR030395">
    <property type="entry name" value="GP_PDE_dom"/>
</dbReference>
<dbReference type="GO" id="GO:0006629">
    <property type="term" value="P:lipid metabolic process"/>
    <property type="evidence" value="ECO:0007669"/>
    <property type="project" value="InterPro"/>
</dbReference>
<sequence length="302" mass="33799">MAVIDLDLCFNFEQQVASILVCDFSKDDWLASITMAFLEKGQFPQVIGHRGLRGAHPENSMAAFRSAIDVGAHAVETDLHLSKDGVVVLSHDATLRRCFGDPRKVADCDWGELSMLPVLRSVYLQRDDAADELFKSISAAFAHVPSPSRPWEQRVILAIWDAPWLAACTQYLPGFPLALTTPSPAYASAMLPIPGLHMSLLNYSFNTRRGANVRDEATSLGRKVFSWTDTAPEWMALSVENKVDGVITDDPEGFIRLCAQWKDKETRRKARKWTMWEAVFWLGINANVWITETMSHLTSNSL</sequence>